<dbReference type="AlphaFoldDB" id="A0A650CFD1"/>
<keyword evidence="1" id="KW-0472">Membrane</keyword>
<proteinExistence type="predicted"/>
<sequence length="188" mass="22313">MANEVPLTSFIENIESELIERIRNILELIIILSSVAYLGVYLISTLDLSPYFYFTPFIFYFIVGYEIRKLMKLHKSYLKLLRLREKRKLDEMRRRFVLVNNLILIFNIILALIVFYKLPYLIPLMMSLILYLYHGIDKRIISREKVLIVTLINVLFSIIMVYDPSDFYVLTSMTNLIDLVVMKVDIGR</sequence>
<gene>
    <name evidence="3" type="ORF">D1869_04155</name>
    <name evidence="2" type="ORF">HNQ62_002869</name>
</gene>
<keyword evidence="1" id="KW-0812">Transmembrane</keyword>
<keyword evidence="1" id="KW-1133">Transmembrane helix</keyword>
<dbReference type="RefSeq" id="WP_156014037.1">
    <property type="nucleotide sequence ID" value="NZ_CP045484.1"/>
</dbReference>
<dbReference type="KEGG" id="soh:D1869_04155"/>
<evidence type="ECO:0000313" key="2">
    <source>
        <dbReference type="EMBL" id="MBB5255094.1"/>
    </source>
</evidence>
<evidence type="ECO:0000256" key="1">
    <source>
        <dbReference type="SAM" id="Phobius"/>
    </source>
</evidence>
<dbReference type="EMBL" id="CP045484">
    <property type="protein sequence ID" value="QGR16482.1"/>
    <property type="molecule type" value="Genomic_DNA"/>
</dbReference>
<reference evidence="2 5" key="2">
    <citation type="submission" date="2020-08" db="EMBL/GenBank/DDBJ databases">
        <title>Genomic Encyclopedia of Type Strains, Phase IV (KMG-IV): sequencing the most valuable type-strain genomes for metagenomic binning, comparative biology and taxonomic classification.</title>
        <authorList>
            <person name="Goeker M."/>
        </authorList>
    </citation>
    <scope>NUCLEOTIDE SEQUENCE [LARGE SCALE GENOMIC DNA]</scope>
    <source>
        <strain evidence="2 5">DSM 12421</strain>
    </source>
</reference>
<dbReference type="Proteomes" id="UP000427373">
    <property type="component" value="Chromosome"/>
</dbReference>
<feature type="transmembrane region" description="Helical" evidence="1">
    <location>
        <begin position="50"/>
        <end position="67"/>
    </location>
</feature>
<evidence type="ECO:0000313" key="4">
    <source>
        <dbReference type="Proteomes" id="UP000427373"/>
    </source>
</evidence>
<evidence type="ECO:0000313" key="3">
    <source>
        <dbReference type="EMBL" id="QGR16482.1"/>
    </source>
</evidence>
<feature type="transmembrane region" description="Helical" evidence="1">
    <location>
        <begin position="25"/>
        <end position="44"/>
    </location>
</feature>
<keyword evidence="4" id="KW-1185">Reference proteome</keyword>
<evidence type="ECO:0000313" key="5">
    <source>
        <dbReference type="Proteomes" id="UP000582213"/>
    </source>
</evidence>
<dbReference type="EMBL" id="JACHFY010000041">
    <property type="protein sequence ID" value="MBB5255094.1"/>
    <property type="molecule type" value="Genomic_DNA"/>
</dbReference>
<protein>
    <submittedName>
        <fullName evidence="2">Sterol desaturase/sphingolipid hydroxylase (Fatty acid hydroxylase superfamily)</fullName>
    </submittedName>
</protein>
<feature type="transmembrane region" description="Helical" evidence="1">
    <location>
        <begin position="96"/>
        <end position="114"/>
    </location>
</feature>
<name>A0A650CFD1_SULOH</name>
<feature type="transmembrane region" description="Helical" evidence="1">
    <location>
        <begin position="145"/>
        <end position="162"/>
    </location>
</feature>
<organism evidence="3 4">
    <name type="scientific">Sulfurisphaera ohwakuensis</name>
    <dbReference type="NCBI Taxonomy" id="69656"/>
    <lineage>
        <taxon>Archaea</taxon>
        <taxon>Thermoproteota</taxon>
        <taxon>Thermoprotei</taxon>
        <taxon>Sulfolobales</taxon>
        <taxon>Sulfolobaceae</taxon>
        <taxon>Sulfurisphaera</taxon>
    </lineage>
</organism>
<reference evidence="3 4" key="1">
    <citation type="submission" date="2019-10" db="EMBL/GenBank/DDBJ databases">
        <title>Genome Sequences from Six Type Strain Members of the Archaeal Family Sulfolobaceae: Acidianus ambivalens, Acidianus infernus, Metallosphaera prunae, Stygiolobus azoricus, Sulfolobus metallicus, and Sulfurisphaera ohwakuensis.</title>
        <authorList>
            <person name="Counts J.A."/>
            <person name="Kelly R.M."/>
        </authorList>
    </citation>
    <scope>NUCLEOTIDE SEQUENCE [LARGE SCALE GENOMIC DNA]</scope>
    <source>
        <strain evidence="3 4">TA-1</strain>
    </source>
</reference>
<dbReference type="Proteomes" id="UP000582213">
    <property type="component" value="Unassembled WGS sequence"/>
</dbReference>
<accession>A0A650CFD1</accession>
<feature type="transmembrane region" description="Helical" evidence="1">
    <location>
        <begin position="120"/>
        <end position="136"/>
    </location>
</feature>
<dbReference type="GeneID" id="42800412"/>